<dbReference type="EMBL" id="AP019302">
    <property type="protein sequence ID" value="BBH05093.1"/>
    <property type="molecule type" value="Genomic_DNA"/>
</dbReference>
<evidence type="ECO:0000259" key="7">
    <source>
        <dbReference type="PROSITE" id="PS50066"/>
    </source>
</evidence>
<reference evidence="8" key="1">
    <citation type="journal article" date="2019" name="Science">
        <title>Mutation of a bHLH transcription factor allowed almond domestication.</title>
        <authorList>
            <person name="Sanchez-Perez R."/>
            <person name="Pavan S."/>
            <person name="Mazzeo R."/>
            <person name="Moldovan C."/>
            <person name="Aiese Cigliano R."/>
            <person name="Del Cueto J."/>
            <person name="Ricciardi F."/>
            <person name="Lotti C."/>
            <person name="Ricciardi L."/>
            <person name="Dicenta F."/>
            <person name="Lopez-Marques R.L."/>
            <person name="Lindberg Moller B."/>
        </authorList>
    </citation>
    <scope>NUCLEOTIDE SEQUENCE</scope>
</reference>
<dbReference type="PROSITE" id="PS50066">
    <property type="entry name" value="MADS_BOX_2"/>
    <property type="match status" value="1"/>
</dbReference>
<dbReference type="PANTHER" id="PTHR11945">
    <property type="entry name" value="MADS BOX PROTEIN"/>
    <property type="match status" value="1"/>
</dbReference>
<feature type="compositionally biased region" description="Basic and acidic residues" evidence="6">
    <location>
        <begin position="118"/>
        <end position="131"/>
    </location>
</feature>
<keyword evidence="3" id="KW-0238">DNA-binding</keyword>
<evidence type="ECO:0000256" key="6">
    <source>
        <dbReference type="SAM" id="MobiDB-lite"/>
    </source>
</evidence>
<dbReference type="GO" id="GO:0000978">
    <property type="term" value="F:RNA polymerase II cis-regulatory region sequence-specific DNA binding"/>
    <property type="evidence" value="ECO:0007669"/>
    <property type="project" value="TreeGrafter"/>
</dbReference>
<protein>
    <submittedName>
        <fullName evidence="8">AGAMOUS-like 62</fullName>
    </submittedName>
</protein>
<dbReference type="InterPro" id="IPR036879">
    <property type="entry name" value="TF_MADSbox_sf"/>
</dbReference>
<keyword evidence="2" id="KW-0805">Transcription regulation</keyword>
<evidence type="ECO:0000256" key="1">
    <source>
        <dbReference type="ARBA" id="ARBA00004123"/>
    </source>
</evidence>
<evidence type="ECO:0000256" key="3">
    <source>
        <dbReference type="ARBA" id="ARBA00023125"/>
    </source>
</evidence>
<dbReference type="SMART" id="SM00432">
    <property type="entry name" value="MADS"/>
    <property type="match status" value="1"/>
</dbReference>
<accession>A0A4Y1RN23</accession>
<dbReference type="GO" id="GO:0005634">
    <property type="term" value="C:nucleus"/>
    <property type="evidence" value="ECO:0007669"/>
    <property type="project" value="UniProtKB-SubCell"/>
</dbReference>
<feature type="region of interest" description="Disordered" evidence="6">
    <location>
        <begin position="74"/>
        <end position="106"/>
    </location>
</feature>
<feature type="region of interest" description="Disordered" evidence="6">
    <location>
        <begin position="112"/>
        <end position="131"/>
    </location>
</feature>
<evidence type="ECO:0000256" key="2">
    <source>
        <dbReference type="ARBA" id="ARBA00023015"/>
    </source>
</evidence>
<dbReference type="GO" id="GO:0046983">
    <property type="term" value="F:protein dimerization activity"/>
    <property type="evidence" value="ECO:0007669"/>
    <property type="project" value="InterPro"/>
</dbReference>
<evidence type="ECO:0000256" key="5">
    <source>
        <dbReference type="ARBA" id="ARBA00023242"/>
    </source>
</evidence>
<evidence type="ECO:0000256" key="4">
    <source>
        <dbReference type="ARBA" id="ARBA00023163"/>
    </source>
</evidence>
<dbReference type="Pfam" id="PF00319">
    <property type="entry name" value="SRF-TF"/>
    <property type="match status" value="1"/>
</dbReference>
<dbReference type="InterPro" id="IPR002100">
    <property type="entry name" value="TF_MADSbox"/>
</dbReference>
<proteinExistence type="predicted"/>
<keyword evidence="4" id="KW-0804">Transcription</keyword>
<dbReference type="FunFam" id="3.40.1810.10:FF:000006">
    <property type="entry name" value="Agamous-like MADS-box protein AGL62"/>
    <property type="match status" value="1"/>
</dbReference>
<dbReference type="PRINTS" id="PR00404">
    <property type="entry name" value="MADSDOMAIN"/>
</dbReference>
<dbReference type="Gene3D" id="3.40.1810.10">
    <property type="entry name" value="Transcription factor, MADS-box"/>
    <property type="match status" value="1"/>
</dbReference>
<keyword evidence="5" id="KW-0539">Nucleus</keyword>
<organism evidence="8">
    <name type="scientific">Prunus dulcis</name>
    <name type="common">Almond</name>
    <name type="synonym">Amygdalus dulcis</name>
    <dbReference type="NCBI Taxonomy" id="3755"/>
    <lineage>
        <taxon>Eukaryota</taxon>
        <taxon>Viridiplantae</taxon>
        <taxon>Streptophyta</taxon>
        <taxon>Embryophyta</taxon>
        <taxon>Tracheophyta</taxon>
        <taxon>Spermatophyta</taxon>
        <taxon>Magnoliopsida</taxon>
        <taxon>eudicotyledons</taxon>
        <taxon>Gunneridae</taxon>
        <taxon>Pentapetalae</taxon>
        <taxon>rosids</taxon>
        <taxon>fabids</taxon>
        <taxon>Rosales</taxon>
        <taxon>Rosaceae</taxon>
        <taxon>Amygdaloideae</taxon>
        <taxon>Amygdaleae</taxon>
        <taxon>Prunus</taxon>
    </lineage>
</organism>
<dbReference type="PANTHER" id="PTHR11945:SF629">
    <property type="entry name" value="OS02G0164450 PROTEIN"/>
    <property type="match status" value="1"/>
</dbReference>
<dbReference type="SUPFAM" id="SSF55455">
    <property type="entry name" value="SRF-like"/>
    <property type="match status" value="1"/>
</dbReference>
<sequence length="199" mass="22296">MGKKKIDIKKINNKNYLKATFSKRRKGLFRKATDLCCLSGAQIAIITFSPGNKPFIFGHPSAETVVDRFLGEQASCTTDGDDDEGIGPVEGEDGHEDLEASHDEEDIGSVDAEDCHEDSEAHQEDEAGGDGEKVSVWWDEPIDENLGLHELKKYKGLLECLKENVASKLYEMNKREFYTKDYLAMLNSEMVLLLMLKCD</sequence>
<evidence type="ECO:0000313" key="8">
    <source>
        <dbReference type="EMBL" id="BBH05093.1"/>
    </source>
</evidence>
<name>A0A4Y1RN23_PRUDU</name>
<feature type="compositionally biased region" description="Acidic residues" evidence="6">
    <location>
        <begin position="79"/>
        <end position="106"/>
    </location>
</feature>
<comment type="subcellular location">
    <subcellularLocation>
        <location evidence="1">Nucleus</location>
    </subcellularLocation>
</comment>
<dbReference type="GO" id="GO:0000981">
    <property type="term" value="F:DNA-binding transcription factor activity, RNA polymerase II-specific"/>
    <property type="evidence" value="ECO:0007669"/>
    <property type="project" value="TreeGrafter"/>
</dbReference>
<gene>
    <name evidence="8" type="ORF">Prudu_016383</name>
</gene>
<feature type="domain" description="MADS-box" evidence="7">
    <location>
        <begin position="1"/>
        <end position="61"/>
    </location>
</feature>
<dbReference type="AlphaFoldDB" id="A0A4Y1RN23"/>